<dbReference type="InterPro" id="IPR011330">
    <property type="entry name" value="Glyco_hydro/deAcase_b/a-brl"/>
</dbReference>
<feature type="region of interest" description="Disordered" evidence="1">
    <location>
        <begin position="1"/>
        <end position="34"/>
    </location>
</feature>
<dbReference type="PANTHER" id="PTHR30105:SF2">
    <property type="entry name" value="DIVERGENT POLYSACCHARIDE DEACETYLASE SUPERFAMILY"/>
    <property type="match status" value="1"/>
</dbReference>
<name>A0A317EK91_9PROT</name>
<feature type="compositionally biased region" description="Low complexity" evidence="1">
    <location>
        <begin position="79"/>
        <end position="90"/>
    </location>
</feature>
<feature type="transmembrane region" description="Helical" evidence="2">
    <location>
        <begin position="39"/>
        <end position="61"/>
    </location>
</feature>
<keyword evidence="2" id="KW-1133">Transmembrane helix</keyword>
<keyword evidence="2" id="KW-0472">Membrane</keyword>
<dbReference type="AlphaFoldDB" id="A0A317EK91"/>
<organism evidence="3 4">
    <name type="scientific">Zavarzinia aquatilis</name>
    <dbReference type="NCBI Taxonomy" id="2211142"/>
    <lineage>
        <taxon>Bacteria</taxon>
        <taxon>Pseudomonadati</taxon>
        <taxon>Pseudomonadota</taxon>
        <taxon>Alphaproteobacteria</taxon>
        <taxon>Rhodospirillales</taxon>
        <taxon>Zavarziniaceae</taxon>
        <taxon>Zavarzinia</taxon>
    </lineage>
</organism>
<feature type="region of interest" description="Disordered" evidence="1">
    <location>
        <begin position="376"/>
        <end position="399"/>
    </location>
</feature>
<evidence type="ECO:0000313" key="4">
    <source>
        <dbReference type="Proteomes" id="UP000245461"/>
    </source>
</evidence>
<dbReference type="Gene3D" id="3.20.20.370">
    <property type="entry name" value="Glycoside hydrolase/deacetylase"/>
    <property type="match status" value="1"/>
</dbReference>
<dbReference type="InterPro" id="IPR006837">
    <property type="entry name" value="Divergent_DAC"/>
</dbReference>
<evidence type="ECO:0000256" key="2">
    <source>
        <dbReference type="SAM" id="Phobius"/>
    </source>
</evidence>
<sequence>MLIFSESKAMASSKGKTKRPAGRRKGSGRRRGGVLGNRAVRRAIVGGWAVVVAVAVGFLLMRAMDERMPSIQPIAARDPAPVAPVRPSSPTDAVDSAPRVTARPVERPADIAAVPPPPPVAAEEQAYDSRPAWQRFAMAPPAQLGKKPVIAIVIDDVGVTKRELDSLLALDAGVTFSIMGYADNMADFARKARAGGHELLVHVPMQPEGNADPGPKALTLGLSPAEIRARLRWQLDRHDGFVGINNHMGSRFSADAAGMAVVMAELKARGLLFLDSRTAAGSVGEEKAKEAGLPTASRDVFLDNEIGANAIEAQLVLAERRARDKGTAIAIGHPHEATIEALARFIPQAQARGIVFVPVSTVIARRSGLDLPTAAAAGAAAGTTAGPGKRSELPPRPRG</sequence>
<keyword evidence="2" id="KW-0812">Transmembrane</keyword>
<comment type="caution">
    <text evidence="3">The sequence shown here is derived from an EMBL/GenBank/DDBJ whole genome shotgun (WGS) entry which is preliminary data.</text>
</comment>
<feature type="compositionally biased region" description="Basic residues" evidence="1">
    <location>
        <begin position="15"/>
        <end position="32"/>
    </location>
</feature>
<evidence type="ECO:0008006" key="5">
    <source>
        <dbReference type="Google" id="ProtNLM"/>
    </source>
</evidence>
<feature type="region of interest" description="Disordered" evidence="1">
    <location>
        <begin position="79"/>
        <end position="100"/>
    </location>
</feature>
<dbReference type="GO" id="GO:0005975">
    <property type="term" value="P:carbohydrate metabolic process"/>
    <property type="evidence" value="ECO:0007669"/>
    <property type="project" value="InterPro"/>
</dbReference>
<evidence type="ECO:0000313" key="3">
    <source>
        <dbReference type="EMBL" id="PWR25843.1"/>
    </source>
</evidence>
<dbReference type="Pfam" id="PF04748">
    <property type="entry name" value="Polysacc_deac_2"/>
    <property type="match status" value="1"/>
</dbReference>
<dbReference type="SUPFAM" id="SSF88713">
    <property type="entry name" value="Glycoside hydrolase/deacetylase"/>
    <property type="match status" value="1"/>
</dbReference>
<feature type="compositionally biased region" description="Basic and acidic residues" evidence="1">
    <location>
        <begin position="389"/>
        <end position="399"/>
    </location>
</feature>
<dbReference type="Proteomes" id="UP000245461">
    <property type="component" value="Unassembled WGS sequence"/>
</dbReference>
<reference evidence="3 4" key="1">
    <citation type="submission" date="2018-05" db="EMBL/GenBank/DDBJ databases">
        <title>Zavarzinia sp. HR-AS.</title>
        <authorList>
            <person name="Lee Y."/>
            <person name="Jeon C.O."/>
        </authorList>
    </citation>
    <scope>NUCLEOTIDE SEQUENCE [LARGE SCALE GENOMIC DNA]</scope>
    <source>
        <strain evidence="3 4">HR-AS</strain>
    </source>
</reference>
<dbReference type="EMBL" id="QGLE01000001">
    <property type="protein sequence ID" value="PWR25843.1"/>
    <property type="molecule type" value="Genomic_DNA"/>
</dbReference>
<keyword evidence="4" id="KW-1185">Reference proteome</keyword>
<evidence type="ECO:0000256" key="1">
    <source>
        <dbReference type="SAM" id="MobiDB-lite"/>
    </source>
</evidence>
<feature type="compositionally biased region" description="Low complexity" evidence="1">
    <location>
        <begin position="376"/>
        <end position="386"/>
    </location>
</feature>
<gene>
    <name evidence="3" type="ORF">DKG74_02510</name>
</gene>
<dbReference type="CDD" id="cd10936">
    <property type="entry name" value="CE4_DAC2"/>
    <property type="match status" value="1"/>
</dbReference>
<protein>
    <recommendedName>
        <fullName evidence="5">Divergent polysaccharide deacetylase family protein</fullName>
    </recommendedName>
</protein>
<accession>A0A317EK91</accession>
<dbReference type="PANTHER" id="PTHR30105">
    <property type="entry name" value="UNCHARACTERIZED YIBQ-RELATED"/>
    <property type="match status" value="1"/>
</dbReference>
<proteinExistence type="predicted"/>